<evidence type="ECO:0000313" key="2">
    <source>
        <dbReference type="EMBL" id="OSG84663.1"/>
    </source>
</evidence>
<dbReference type="Proteomes" id="UP000193377">
    <property type="component" value="Unassembled WGS sequence"/>
</dbReference>
<evidence type="ECO:0000256" key="1">
    <source>
        <dbReference type="SAM" id="MobiDB-lite"/>
    </source>
</evidence>
<protein>
    <submittedName>
        <fullName evidence="2">Uncharacterized protein</fullName>
    </submittedName>
</protein>
<sequence length="90" mass="10256">MICSKYTCMLCGRVTDLGTGYKYIISVVQTGGHGRCSYARTLVICQHCMRTHKTVMTLQRKSLNEENVLEFHRPPKTRKTSTKKTSEKKG</sequence>
<evidence type="ECO:0000313" key="3">
    <source>
        <dbReference type="Proteomes" id="UP000193377"/>
    </source>
</evidence>
<gene>
    <name evidence="2" type="ORF">B0487_2150</name>
</gene>
<dbReference type="AlphaFoldDB" id="A0A1X2YR74"/>
<accession>A0A1X2YR74</accession>
<reference evidence="2 3" key="1">
    <citation type="journal article" date="2016" name="Sci. Rep.">
        <title>Evaluation of genetic diversity among strains of the human gut commensal Bifidobacterium adolescentis.</title>
        <authorList>
            <person name="Duranti S."/>
            <person name="Milani C."/>
            <person name="Lugli G.A."/>
            <person name="Mancabelli L."/>
            <person name="Turroni F."/>
            <person name="Ferrario C."/>
            <person name="Mangifesta M."/>
            <person name="Viappiani A."/>
            <person name="Sanchez B."/>
            <person name="Margolles A."/>
            <person name="van Sinderen D."/>
            <person name="Ventura M."/>
        </authorList>
    </citation>
    <scope>NUCLEOTIDE SEQUENCE [LARGE SCALE GENOMIC DNA]</scope>
    <source>
        <strain evidence="2 3">487B</strain>
    </source>
</reference>
<name>A0A1X2YR74_BIFAD</name>
<organism evidence="2 3">
    <name type="scientific">Bifidobacterium adolescentis</name>
    <dbReference type="NCBI Taxonomy" id="1680"/>
    <lineage>
        <taxon>Bacteria</taxon>
        <taxon>Bacillati</taxon>
        <taxon>Actinomycetota</taxon>
        <taxon>Actinomycetes</taxon>
        <taxon>Bifidobacteriales</taxon>
        <taxon>Bifidobacteriaceae</taxon>
        <taxon>Bifidobacterium</taxon>
    </lineage>
</organism>
<dbReference type="EMBL" id="LNKD01000008">
    <property type="protein sequence ID" value="OSG84663.1"/>
    <property type="molecule type" value="Genomic_DNA"/>
</dbReference>
<feature type="region of interest" description="Disordered" evidence="1">
    <location>
        <begin position="66"/>
        <end position="90"/>
    </location>
</feature>
<proteinExistence type="predicted"/>
<comment type="caution">
    <text evidence="2">The sequence shown here is derived from an EMBL/GenBank/DDBJ whole genome shotgun (WGS) entry which is preliminary data.</text>
</comment>